<reference evidence="1" key="1">
    <citation type="submission" date="2020-12" db="EMBL/GenBank/DDBJ databases">
        <title>Metabolic potential, ecology and presence of endohyphal bacteria is reflected in genomic diversity of Mucoromycotina.</title>
        <authorList>
            <person name="Muszewska A."/>
            <person name="Okrasinska A."/>
            <person name="Steczkiewicz K."/>
            <person name="Drgas O."/>
            <person name="Orlowska M."/>
            <person name="Perlinska-Lenart U."/>
            <person name="Aleksandrzak-Piekarczyk T."/>
            <person name="Szatraj K."/>
            <person name="Zielenkiewicz U."/>
            <person name="Pilsyk S."/>
            <person name="Malc E."/>
            <person name="Mieczkowski P."/>
            <person name="Kruszewska J.S."/>
            <person name="Biernat P."/>
            <person name="Pawlowska J."/>
        </authorList>
    </citation>
    <scope>NUCLEOTIDE SEQUENCE</scope>
    <source>
        <strain evidence="1">WA0000017839</strain>
    </source>
</reference>
<protein>
    <submittedName>
        <fullName evidence="1">Uncharacterized protein</fullName>
    </submittedName>
</protein>
<evidence type="ECO:0000313" key="1">
    <source>
        <dbReference type="EMBL" id="KAG2203139.1"/>
    </source>
</evidence>
<keyword evidence="2" id="KW-1185">Reference proteome</keyword>
<sequence length="262" mass="29743">MAVTWDSAKWLEHNYINDNGIPGFFIQGNYLPNQRDIAENEYRETVQLLSSSEVKECSDWAIKTINSDYLALSTTTSTNFWNNNLFRTNVMQSLLAPEAPRFVLSLPSDFESPQTVKASRKAKQDNNNAKNARSKIDIVETDSITLPGLDVSLMSFLKTNAANKAYMYYNYDGESKYRITSVMNDILDLTDISANEKSYSLNGEQLDFIVAAFHISLPEYNNIGNGTRFEELLNGAYRNWSHALNKLYRILIETSSPEKLAL</sequence>
<dbReference type="OrthoDB" id="2276011at2759"/>
<proteinExistence type="predicted"/>
<evidence type="ECO:0000313" key="2">
    <source>
        <dbReference type="Proteomes" id="UP000603453"/>
    </source>
</evidence>
<gene>
    <name evidence="1" type="ORF">INT47_004946</name>
</gene>
<dbReference type="Proteomes" id="UP000603453">
    <property type="component" value="Unassembled WGS sequence"/>
</dbReference>
<accession>A0A8H7V6J1</accession>
<dbReference type="AlphaFoldDB" id="A0A8H7V6J1"/>
<dbReference type="EMBL" id="JAEPRD010000054">
    <property type="protein sequence ID" value="KAG2203139.1"/>
    <property type="molecule type" value="Genomic_DNA"/>
</dbReference>
<organism evidence="1 2">
    <name type="scientific">Mucor saturninus</name>
    <dbReference type="NCBI Taxonomy" id="64648"/>
    <lineage>
        <taxon>Eukaryota</taxon>
        <taxon>Fungi</taxon>
        <taxon>Fungi incertae sedis</taxon>
        <taxon>Mucoromycota</taxon>
        <taxon>Mucoromycotina</taxon>
        <taxon>Mucoromycetes</taxon>
        <taxon>Mucorales</taxon>
        <taxon>Mucorineae</taxon>
        <taxon>Mucoraceae</taxon>
        <taxon>Mucor</taxon>
    </lineage>
</organism>
<name>A0A8H7V6J1_9FUNG</name>
<comment type="caution">
    <text evidence="1">The sequence shown here is derived from an EMBL/GenBank/DDBJ whole genome shotgun (WGS) entry which is preliminary data.</text>
</comment>